<name>A0A840XNP3_9PROT</name>
<gene>
    <name evidence="1" type="ORF">FHS88_000449</name>
</gene>
<organism evidence="1 2">
    <name type="scientific">Neoroseomonas alkaliterrae</name>
    <dbReference type="NCBI Taxonomy" id="1452450"/>
    <lineage>
        <taxon>Bacteria</taxon>
        <taxon>Pseudomonadati</taxon>
        <taxon>Pseudomonadota</taxon>
        <taxon>Alphaproteobacteria</taxon>
        <taxon>Acetobacterales</taxon>
        <taxon>Acetobacteraceae</taxon>
        <taxon>Neoroseomonas</taxon>
    </lineage>
</organism>
<evidence type="ECO:0000313" key="1">
    <source>
        <dbReference type="EMBL" id="MBB5688339.1"/>
    </source>
</evidence>
<sequence length="126" mass="13807">MKRRTLVVAGPAVLAALALGACTAPIYNVPGRRFDSPAPFEARAEQIRRAAAGLGWQTDLVRPGVMRATLNLRSHVAVVEITYSADAFAIRYVDSRNLQYDGSSIHKNYNGWIQNLERAIAQQPVS</sequence>
<dbReference type="AlphaFoldDB" id="A0A840XNP3"/>
<dbReference type="RefSeq" id="WP_184480853.1">
    <property type="nucleotide sequence ID" value="NZ_JAAEDJ010000332.1"/>
</dbReference>
<evidence type="ECO:0000313" key="2">
    <source>
        <dbReference type="Proteomes" id="UP000562254"/>
    </source>
</evidence>
<dbReference type="EMBL" id="JACIJE010000001">
    <property type="protein sequence ID" value="MBB5688339.1"/>
    <property type="molecule type" value="Genomic_DNA"/>
</dbReference>
<comment type="caution">
    <text evidence="1">The sequence shown here is derived from an EMBL/GenBank/DDBJ whole genome shotgun (WGS) entry which is preliminary data.</text>
</comment>
<evidence type="ECO:0008006" key="3">
    <source>
        <dbReference type="Google" id="ProtNLM"/>
    </source>
</evidence>
<dbReference type="Proteomes" id="UP000562254">
    <property type="component" value="Unassembled WGS sequence"/>
</dbReference>
<protein>
    <recommendedName>
        <fullName evidence="3">Lipoprotein</fullName>
    </recommendedName>
</protein>
<accession>A0A840XNP3</accession>
<keyword evidence="2" id="KW-1185">Reference proteome</keyword>
<reference evidence="1 2" key="1">
    <citation type="submission" date="2020-08" db="EMBL/GenBank/DDBJ databases">
        <title>Genomic Encyclopedia of Type Strains, Phase IV (KMG-IV): sequencing the most valuable type-strain genomes for metagenomic binning, comparative biology and taxonomic classification.</title>
        <authorList>
            <person name="Goeker M."/>
        </authorList>
    </citation>
    <scope>NUCLEOTIDE SEQUENCE [LARGE SCALE GENOMIC DNA]</scope>
    <source>
        <strain evidence="1 2">DSM 25895</strain>
    </source>
</reference>
<proteinExistence type="predicted"/>
<dbReference type="PROSITE" id="PS51257">
    <property type="entry name" value="PROKAR_LIPOPROTEIN"/>
    <property type="match status" value="1"/>
</dbReference>